<keyword evidence="2" id="KW-1185">Reference proteome</keyword>
<sequence>DPNADQIIPLPFGGYFESTYDKNYVNPAINSTSPPRFDIQLLQNTSSQEFPPGNMDYLTISFVIPIIRSIGNISVYQISNPNDDSKLFIKVDILKATESDSEPTVQSIIDDLDMLIRNKKKYNYFL</sequence>
<name>A0A9N9BTT6_9GLOM</name>
<evidence type="ECO:0000313" key="1">
    <source>
        <dbReference type="EMBL" id="CAG8579536.1"/>
    </source>
</evidence>
<evidence type="ECO:0000313" key="2">
    <source>
        <dbReference type="Proteomes" id="UP000789396"/>
    </source>
</evidence>
<proteinExistence type="predicted"/>
<accession>A0A9N9BTT6</accession>
<dbReference type="Proteomes" id="UP000789396">
    <property type="component" value="Unassembled WGS sequence"/>
</dbReference>
<comment type="caution">
    <text evidence="1">The sequence shown here is derived from an EMBL/GenBank/DDBJ whole genome shotgun (WGS) entry which is preliminary data.</text>
</comment>
<gene>
    <name evidence="1" type="ORF">RFULGI_LOCUS5787</name>
</gene>
<protein>
    <submittedName>
        <fullName evidence="1">5367_t:CDS:1</fullName>
    </submittedName>
</protein>
<feature type="non-terminal residue" evidence="1">
    <location>
        <position position="1"/>
    </location>
</feature>
<dbReference type="AlphaFoldDB" id="A0A9N9BTT6"/>
<organism evidence="1 2">
    <name type="scientific">Racocetra fulgida</name>
    <dbReference type="NCBI Taxonomy" id="60492"/>
    <lineage>
        <taxon>Eukaryota</taxon>
        <taxon>Fungi</taxon>
        <taxon>Fungi incertae sedis</taxon>
        <taxon>Mucoromycota</taxon>
        <taxon>Glomeromycotina</taxon>
        <taxon>Glomeromycetes</taxon>
        <taxon>Diversisporales</taxon>
        <taxon>Gigasporaceae</taxon>
        <taxon>Racocetra</taxon>
    </lineage>
</organism>
<dbReference type="EMBL" id="CAJVPZ010006915">
    <property type="protein sequence ID" value="CAG8579536.1"/>
    <property type="molecule type" value="Genomic_DNA"/>
</dbReference>
<reference evidence="1" key="1">
    <citation type="submission" date="2021-06" db="EMBL/GenBank/DDBJ databases">
        <authorList>
            <person name="Kallberg Y."/>
            <person name="Tangrot J."/>
            <person name="Rosling A."/>
        </authorList>
    </citation>
    <scope>NUCLEOTIDE SEQUENCE</scope>
    <source>
        <strain evidence="1">IN212</strain>
    </source>
</reference>